<sequence length="179" mass="19335">MATIAKNILTNYHRRISGGKVLLGPELAEFIESPVMMLFATRDEAGRPMIGRGSGVRFGRQSGHLHFLASRCQWPKAVGEARAGRPIATTYVRAADYKACQIKGRVLEAGPADAACRALGQAYVAEQLARMLALGVTRMQLSSTLSDQELVCLTIEPQEVFEQTPGPGAGRRLIPETVA</sequence>
<dbReference type="RefSeq" id="WP_285868485.1">
    <property type="nucleotide sequence ID" value="NZ_JARFYM010000007.1"/>
</dbReference>
<dbReference type="Gene3D" id="2.30.110.10">
    <property type="entry name" value="Electron Transport, Fmn-binding Protein, Chain A"/>
    <property type="match status" value="1"/>
</dbReference>
<evidence type="ECO:0008006" key="3">
    <source>
        <dbReference type="Google" id="ProtNLM"/>
    </source>
</evidence>
<dbReference type="InterPro" id="IPR012349">
    <property type="entry name" value="Split_barrel_FMN-bd"/>
</dbReference>
<dbReference type="EMBL" id="JARFYM010000007">
    <property type="protein sequence ID" value="MDL2399501.1"/>
    <property type="molecule type" value="Genomic_DNA"/>
</dbReference>
<reference evidence="1" key="1">
    <citation type="submission" date="2023-06" db="EMBL/GenBank/DDBJ databases">
        <title>Phylogenetic Diversity of Rhizobium strains.</title>
        <authorList>
            <person name="Moura F.T."/>
            <person name="Helene L.C.F."/>
            <person name="Hungria M."/>
        </authorList>
    </citation>
    <scope>NUCLEOTIDE SEQUENCE</scope>
    <source>
        <strain evidence="1">CCGE526</strain>
    </source>
</reference>
<organism evidence="1 2">
    <name type="scientific">Rhizobium mayense</name>
    <dbReference type="NCBI Taxonomy" id="1312184"/>
    <lineage>
        <taxon>Bacteria</taxon>
        <taxon>Pseudomonadati</taxon>
        <taxon>Pseudomonadota</taxon>
        <taxon>Alphaproteobacteria</taxon>
        <taxon>Hyphomicrobiales</taxon>
        <taxon>Rhizobiaceae</taxon>
        <taxon>Rhizobium/Agrobacterium group</taxon>
        <taxon>Rhizobium</taxon>
    </lineage>
</organism>
<keyword evidence="2" id="KW-1185">Reference proteome</keyword>
<accession>A0ABT7JT11</accession>
<comment type="caution">
    <text evidence="1">The sequence shown here is derived from an EMBL/GenBank/DDBJ whole genome shotgun (WGS) entry which is preliminary data.</text>
</comment>
<protein>
    <recommendedName>
        <fullName evidence="3">Pyridoxamine 5'-phosphate oxidase family protein</fullName>
    </recommendedName>
</protein>
<name>A0ABT7JT11_9HYPH</name>
<evidence type="ECO:0000313" key="2">
    <source>
        <dbReference type="Proteomes" id="UP001172645"/>
    </source>
</evidence>
<dbReference type="SUPFAM" id="SSF50475">
    <property type="entry name" value="FMN-binding split barrel"/>
    <property type="match status" value="1"/>
</dbReference>
<gene>
    <name evidence="1" type="ORF">PY649_11390</name>
</gene>
<proteinExistence type="predicted"/>
<dbReference type="Proteomes" id="UP001172645">
    <property type="component" value="Unassembled WGS sequence"/>
</dbReference>
<evidence type="ECO:0000313" key="1">
    <source>
        <dbReference type="EMBL" id="MDL2399501.1"/>
    </source>
</evidence>